<comment type="caution">
    <text evidence="2">The sequence shown here is derived from an EMBL/GenBank/DDBJ whole genome shotgun (WGS) entry which is preliminary data.</text>
</comment>
<gene>
    <name evidence="2" type="ORF">COC19_04665</name>
</gene>
<evidence type="ECO:0000313" key="3">
    <source>
        <dbReference type="Proteomes" id="UP000218172"/>
    </source>
</evidence>
<evidence type="ECO:0000256" key="1">
    <source>
        <dbReference type="SAM" id="SignalP"/>
    </source>
</evidence>
<dbReference type="AlphaFoldDB" id="A0A2A4MMR0"/>
<protein>
    <submittedName>
        <fullName evidence="2">Uncharacterized protein</fullName>
    </submittedName>
</protein>
<feature type="chain" id="PRO_5012856497" evidence="1">
    <location>
        <begin position="23"/>
        <end position="66"/>
    </location>
</feature>
<proteinExistence type="predicted"/>
<dbReference type="Proteomes" id="UP000218172">
    <property type="component" value="Unassembled WGS sequence"/>
</dbReference>
<feature type="signal peptide" evidence="1">
    <location>
        <begin position="1"/>
        <end position="22"/>
    </location>
</feature>
<organism evidence="2 3">
    <name type="scientific">SAR86 cluster bacterium</name>
    <dbReference type="NCBI Taxonomy" id="2030880"/>
    <lineage>
        <taxon>Bacteria</taxon>
        <taxon>Pseudomonadati</taxon>
        <taxon>Pseudomonadota</taxon>
        <taxon>Gammaproteobacteria</taxon>
        <taxon>SAR86 cluster</taxon>
    </lineage>
</organism>
<keyword evidence="1" id="KW-0732">Signal</keyword>
<accession>A0A2A4MMR0</accession>
<dbReference type="Pfam" id="PF19649">
    <property type="entry name" value="DUF6152"/>
    <property type="match status" value="1"/>
</dbReference>
<reference evidence="3" key="1">
    <citation type="submission" date="2017-08" db="EMBL/GenBank/DDBJ databases">
        <title>A dynamic microbial community with high functional redundancy inhabits the cold, oxic subseafloor aquifer.</title>
        <authorList>
            <person name="Tully B.J."/>
            <person name="Wheat C.G."/>
            <person name="Glazer B.T."/>
            <person name="Huber J.A."/>
        </authorList>
    </citation>
    <scope>NUCLEOTIDE SEQUENCE [LARGE SCALE GENOMIC DNA]</scope>
</reference>
<sequence>MANKIITLFITSLFMASSAAHHATNNDDIDYSTKISLEGKIVRVEWINPHAVIHLDVLNEYGVKQS</sequence>
<evidence type="ECO:0000313" key="2">
    <source>
        <dbReference type="EMBL" id="PCH61539.1"/>
    </source>
</evidence>
<name>A0A2A4MMR0_9GAMM</name>
<dbReference type="EMBL" id="NVQR01000065">
    <property type="protein sequence ID" value="PCH61539.1"/>
    <property type="molecule type" value="Genomic_DNA"/>
</dbReference>
<dbReference type="InterPro" id="IPR046150">
    <property type="entry name" value="DUF6152"/>
</dbReference>